<evidence type="ECO:0000313" key="2">
    <source>
        <dbReference type="EMBL" id="CDK24372.1"/>
    </source>
</evidence>
<reference evidence="2" key="1">
    <citation type="submission" date="2013-12" db="EMBL/GenBank/DDBJ databases">
        <authorList>
            <person name="Genoscope - CEA"/>
        </authorList>
    </citation>
    <scope>NUCLEOTIDE SEQUENCE</scope>
    <source>
        <strain evidence="2">CBS 1993</strain>
    </source>
</reference>
<dbReference type="Proteomes" id="UP000019384">
    <property type="component" value="Unassembled WGS sequence"/>
</dbReference>
<feature type="compositionally biased region" description="Basic and acidic residues" evidence="1">
    <location>
        <begin position="99"/>
        <end position="109"/>
    </location>
</feature>
<feature type="compositionally biased region" description="Polar residues" evidence="1">
    <location>
        <begin position="112"/>
        <end position="138"/>
    </location>
</feature>
<dbReference type="OrthoDB" id="4089008at2759"/>
<feature type="region of interest" description="Disordered" evidence="1">
    <location>
        <begin position="95"/>
        <end position="148"/>
    </location>
</feature>
<evidence type="ECO:0000313" key="3">
    <source>
        <dbReference type="Proteomes" id="UP000019384"/>
    </source>
</evidence>
<dbReference type="AlphaFoldDB" id="W6MIZ6"/>
<dbReference type="GO" id="GO:0004525">
    <property type="term" value="F:ribonuclease III activity"/>
    <property type="evidence" value="ECO:0007669"/>
    <property type="project" value="InterPro"/>
</dbReference>
<dbReference type="RefSeq" id="XP_022456389.1">
    <property type="nucleotide sequence ID" value="XM_022604864.1"/>
</dbReference>
<dbReference type="GeneID" id="34517777"/>
<dbReference type="STRING" id="1382522.W6MIZ6"/>
<sequence length="444" mass="49522">MNAWSLQGDRAGVTKLIRQRLNFVDEIQWKRFSARRLELIDRLELSSKKASEQDAEISGCALQLLREFEYPVDRLPEFDRLVRCAVQSARRNRKRSKKARTDRFVHLETPEVTASSAETTADSGTDTRVPSPAKTTAPTAEPDEFVDFGTEDTRADITETASRLAISSLITPVLSMVRTNSDHFLSNITSPSNTSTRETKALAKLQSCFKRSKTCFQLTTTSDEATRGDVLENLGNSAIASSVILTIEQHFDNVSPSSASYIRLKLSSDSMLAQILKSLGDGSFEVTQLNDYLAAELFKKLIGGCIKDFGYDYVLTPLGEIFRCTIIRDYPLAIRPNAPSVSDEKENATDATDAVAANQTSQPTSKTVELRFANKTLQFSYLAKSNSPPTLLELLENARSLFSIVSPKYLRLRNKRSGKFIDTDFEVERLFADEGAVEIEIFQF</sequence>
<accession>W6MIZ6</accession>
<evidence type="ECO:0000256" key="1">
    <source>
        <dbReference type="SAM" id="MobiDB-lite"/>
    </source>
</evidence>
<protein>
    <submittedName>
        <fullName evidence="2">Uncharacterized protein</fullName>
    </submittedName>
</protein>
<dbReference type="HOGENOM" id="CLU_006698_1_0_1"/>
<gene>
    <name evidence="2" type="ORF">KUCA_T00000333001</name>
</gene>
<dbReference type="EMBL" id="HG793125">
    <property type="protein sequence ID" value="CDK24372.1"/>
    <property type="molecule type" value="Genomic_DNA"/>
</dbReference>
<organism evidence="2 3">
    <name type="scientific">Kuraishia capsulata CBS 1993</name>
    <dbReference type="NCBI Taxonomy" id="1382522"/>
    <lineage>
        <taxon>Eukaryota</taxon>
        <taxon>Fungi</taxon>
        <taxon>Dikarya</taxon>
        <taxon>Ascomycota</taxon>
        <taxon>Saccharomycotina</taxon>
        <taxon>Pichiomycetes</taxon>
        <taxon>Pichiales</taxon>
        <taxon>Pichiaceae</taxon>
        <taxon>Kuraishia</taxon>
    </lineage>
</organism>
<dbReference type="InterPro" id="IPR036389">
    <property type="entry name" value="RNase_III_sf"/>
</dbReference>
<keyword evidence="3" id="KW-1185">Reference proteome</keyword>
<proteinExistence type="predicted"/>
<dbReference type="Pfam" id="PF04001">
    <property type="entry name" value="Vhr1"/>
    <property type="match status" value="1"/>
</dbReference>
<dbReference type="GO" id="GO:0006396">
    <property type="term" value="P:RNA processing"/>
    <property type="evidence" value="ECO:0007669"/>
    <property type="project" value="InterPro"/>
</dbReference>
<name>W6MIZ6_9ASCO</name>
<dbReference type="SUPFAM" id="SSF69065">
    <property type="entry name" value="RNase III domain-like"/>
    <property type="match status" value="1"/>
</dbReference>
<reference evidence="2" key="2">
    <citation type="submission" date="2014-02" db="EMBL/GenBank/DDBJ databases">
        <title>Complete DNA sequence of /Kuraishia capsulata/ illustrates novel genomic features among budding yeasts (/Saccharomycotina/).</title>
        <authorList>
            <person name="Morales L."/>
            <person name="Noel B."/>
            <person name="Porcel B."/>
            <person name="Marcet-Houben M."/>
            <person name="Hullo M-F."/>
            <person name="Sacerdot C."/>
            <person name="Tekaia F."/>
            <person name="Leh-Louis V."/>
            <person name="Despons L."/>
            <person name="Khanna V."/>
            <person name="Aury J-M."/>
            <person name="Barbe V."/>
            <person name="Couloux A."/>
            <person name="Labadie K."/>
            <person name="Pelletier E."/>
            <person name="Souciet J-L."/>
            <person name="Boekhout T."/>
            <person name="Gabaldon T."/>
            <person name="Wincker P."/>
            <person name="Dujon B."/>
        </authorList>
    </citation>
    <scope>NUCLEOTIDE SEQUENCE</scope>
    <source>
        <strain evidence="2">CBS 1993</strain>
    </source>
</reference>
<feature type="compositionally biased region" description="Low complexity" evidence="1">
    <location>
        <begin position="349"/>
        <end position="358"/>
    </location>
</feature>
<dbReference type="InterPro" id="IPR007147">
    <property type="entry name" value="TF_Vhr"/>
</dbReference>
<feature type="region of interest" description="Disordered" evidence="1">
    <location>
        <begin position="339"/>
        <end position="360"/>
    </location>
</feature>